<evidence type="ECO:0000259" key="2">
    <source>
        <dbReference type="PROSITE" id="PS52039"/>
    </source>
</evidence>
<dbReference type="InterPro" id="IPR013824">
    <property type="entry name" value="Topo_IA_cen_sub1"/>
</dbReference>
<dbReference type="Proteomes" id="UP001242368">
    <property type="component" value="Unassembled WGS sequence"/>
</dbReference>
<feature type="domain" description="Topo IA-type catalytic" evidence="2">
    <location>
        <begin position="1"/>
        <end position="83"/>
    </location>
</feature>
<dbReference type="EMBL" id="JAUFQU010000040">
    <property type="protein sequence ID" value="MDN3709521.1"/>
    <property type="molecule type" value="Genomic_DNA"/>
</dbReference>
<dbReference type="InterPro" id="IPR023405">
    <property type="entry name" value="Topo_IA_core_domain"/>
</dbReference>
<dbReference type="EC" id="5.6.2.-" evidence="3"/>
<dbReference type="PANTHER" id="PTHR11390:SF21">
    <property type="entry name" value="DNA TOPOISOMERASE 3-ALPHA"/>
    <property type="match status" value="1"/>
</dbReference>
<accession>A0ABT8D0P6</accession>
<comment type="caution">
    <text evidence="3">The sequence shown here is derived from an EMBL/GenBank/DDBJ whole genome shotgun (WGS) entry which is preliminary data.</text>
</comment>
<dbReference type="Gene3D" id="1.10.460.10">
    <property type="entry name" value="Topoisomerase I, domain 2"/>
    <property type="match status" value="1"/>
</dbReference>
<dbReference type="InterPro" id="IPR000380">
    <property type="entry name" value="Topo_IA"/>
</dbReference>
<evidence type="ECO:0000313" key="3">
    <source>
        <dbReference type="EMBL" id="MDN3709521.1"/>
    </source>
</evidence>
<protein>
    <submittedName>
        <fullName evidence="3">DNA topoisomerase</fullName>
        <ecNumber evidence="3">5.6.2.-</ecNumber>
    </submittedName>
</protein>
<sequence length="83" mass="9446">ERKVLQNIGIGTPATRSAIIETLFTRNYIQREKKSLIPTEKGLQVYELVKDRKIADVAMTAEWELALQKIENNEADAGAFQNR</sequence>
<evidence type="ECO:0000256" key="1">
    <source>
        <dbReference type="ARBA" id="ARBA00023235"/>
    </source>
</evidence>
<name>A0ABT8D0P6_9FLAO</name>
<dbReference type="Pfam" id="PF01131">
    <property type="entry name" value="Topoisom_bac"/>
    <property type="match status" value="1"/>
</dbReference>
<reference evidence="4" key="1">
    <citation type="journal article" date="2019" name="Int. J. Syst. Evol. Microbiol.">
        <title>The Global Catalogue of Microorganisms (GCM) 10K type strain sequencing project: providing services to taxonomists for standard genome sequencing and annotation.</title>
        <authorList>
            <consortium name="The Broad Institute Genomics Platform"/>
            <consortium name="The Broad Institute Genome Sequencing Center for Infectious Disease"/>
            <person name="Wu L."/>
            <person name="Ma J."/>
        </authorList>
    </citation>
    <scope>NUCLEOTIDE SEQUENCE [LARGE SCALE GENOMIC DNA]</scope>
    <source>
        <strain evidence="4">CECT 7184</strain>
    </source>
</reference>
<dbReference type="SUPFAM" id="SSF56712">
    <property type="entry name" value="Prokaryotic type I DNA topoisomerase"/>
    <property type="match status" value="1"/>
</dbReference>
<dbReference type="GO" id="GO:0016853">
    <property type="term" value="F:isomerase activity"/>
    <property type="evidence" value="ECO:0007669"/>
    <property type="project" value="UniProtKB-KW"/>
</dbReference>
<dbReference type="RefSeq" id="WP_290365103.1">
    <property type="nucleotide sequence ID" value="NZ_JAUFQU010000040.1"/>
</dbReference>
<dbReference type="PANTHER" id="PTHR11390">
    <property type="entry name" value="PROKARYOTIC DNA TOPOISOMERASE"/>
    <property type="match status" value="1"/>
</dbReference>
<proteinExistence type="predicted"/>
<keyword evidence="1 3" id="KW-0413">Isomerase</keyword>
<keyword evidence="4" id="KW-1185">Reference proteome</keyword>
<feature type="non-terminal residue" evidence="3">
    <location>
        <position position="1"/>
    </location>
</feature>
<organism evidence="3 4">
    <name type="scientific">Paenimyroides ceti</name>
    <dbReference type="NCBI Taxonomy" id="395087"/>
    <lineage>
        <taxon>Bacteria</taxon>
        <taxon>Pseudomonadati</taxon>
        <taxon>Bacteroidota</taxon>
        <taxon>Flavobacteriia</taxon>
        <taxon>Flavobacteriales</taxon>
        <taxon>Flavobacteriaceae</taxon>
        <taxon>Paenimyroides</taxon>
    </lineage>
</organism>
<dbReference type="InterPro" id="IPR013497">
    <property type="entry name" value="Topo_IA_cen"/>
</dbReference>
<dbReference type="PROSITE" id="PS52039">
    <property type="entry name" value="TOPO_IA_2"/>
    <property type="match status" value="1"/>
</dbReference>
<gene>
    <name evidence="3" type="ORF">QW060_21325</name>
</gene>
<evidence type="ECO:0000313" key="4">
    <source>
        <dbReference type="Proteomes" id="UP001242368"/>
    </source>
</evidence>